<accession>A0AAW1C3D0</accession>
<gene>
    <name evidence="2" type="ORF">NXF25_000134</name>
</gene>
<name>A0AAW1C3D0_CROAD</name>
<evidence type="ECO:0000313" key="2">
    <source>
        <dbReference type="EMBL" id="KAK9408959.1"/>
    </source>
</evidence>
<dbReference type="AlphaFoldDB" id="A0AAW1C3D0"/>
<dbReference type="Proteomes" id="UP001474421">
    <property type="component" value="Unassembled WGS sequence"/>
</dbReference>
<protein>
    <submittedName>
        <fullName evidence="2">Cathepsin L1-like</fullName>
    </submittedName>
</protein>
<evidence type="ECO:0000313" key="3">
    <source>
        <dbReference type="Proteomes" id="UP001474421"/>
    </source>
</evidence>
<feature type="domain" description="Cathepsin propeptide inhibitor" evidence="1">
    <location>
        <begin position="14"/>
        <end position="73"/>
    </location>
</feature>
<organism evidence="2 3">
    <name type="scientific">Crotalus adamanteus</name>
    <name type="common">Eastern diamondback rattlesnake</name>
    <dbReference type="NCBI Taxonomy" id="8729"/>
    <lineage>
        <taxon>Eukaryota</taxon>
        <taxon>Metazoa</taxon>
        <taxon>Chordata</taxon>
        <taxon>Craniata</taxon>
        <taxon>Vertebrata</taxon>
        <taxon>Euteleostomi</taxon>
        <taxon>Lepidosauria</taxon>
        <taxon>Squamata</taxon>
        <taxon>Bifurcata</taxon>
        <taxon>Unidentata</taxon>
        <taxon>Episquamata</taxon>
        <taxon>Toxicofera</taxon>
        <taxon>Serpentes</taxon>
        <taxon>Colubroidea</taxon>
        <taxon>Viperidae</taxon>
        <taxon>Crotalinae</taxon>
        <taxon>Crotalus</taxon>
    </lineage>
</organism>
<reference evidence="2 3" key="1">
    <citation type="journal article" date="2024" name="Proc. Natl. Acad. Sci. U.S.A.">
        <title>The genetic regulatory architecture and epigenomic basis for age-related changes in rattlesnake venom.</title>
        <authorList>
            <person name="Hogan M.P."/>
            <person name="Holding M.L."/>
            <person name="Nystrom G.S."/>
            <person name="Colston T.J."/>
            <person name="Bartlett D.A."/>
            <person name="Mason A.J."/>
            <person name="Ellsworth S.A."/>
            <person name="Rautsaw R.M."/>
            <person name="Lawrence K.C."/>
            <person name="Strickland J.L."/>
            <person name="He B."/>
            <person name="Fraser P."/>
            <person name="Margres M.J."/>
            <person name="Gilbert D.M."/>
            <person name="Gibbs H.L."/>
            <person name="Parkinson C.L."/>
            <person name="Rokyta D.R."/>
        </authorList>
    </citation>
    <scope>NUCLEOTIDE SEQUENCE [LARGE SCALE GENOMIC DNA]</scope>
    <source>
        <strain evidence="2">DRR0105</strain>
    </source>
</reference>
<evidence type="ECO:0000259" key="1">
    <source>
        <dbReference type="SMART" id="SM00848"/>
    </source>
</evidence>
<dbReference type="InterPro" id="IPR013201">
    <property type="entry name" value="Prot_inhib_I29"/>
</dbReference>
<comment type="caution">
    <text evidence="2">The sequence shown here is derived from an EMBL/GenBank/DDBJ whole genome shotgun (WGS) entry which is preliminary data.</text>
</comment>
<dbReference type="InterPro" id="IPR038765">
    <property type="entry name" value="Papain-like_cys_pep_sf"/>
</dbReference>
<sequence length="175" mass="20523">MFSVAEDSALEEAWRDWKTTYGKVYAEEEDASRRATWEKNLQMVEQHNREADEGKHTYWMKMNQFSDLTDEEFNHLMGGLHPDSVDPDNASQGFPQMPDIQQTAKPKKCHQRHYGTSRKDQLAVIYRRRLGKHRSENFGKFCLLSSNGTKKQLGRRCGCISRYRRRCKKCCKLAL</sequence>
<dbReference type="SUPFAM" id="SSF54001">
    <property type="entry name" value="Cysteine proteinases"/>
    <property type="match status" value="1"/>
</dbReference>
<dbReference type="Gene3D" id="1.10.287.2250">
    <property type="match status" value="1"/>
</dbReference>
<dbReference type="EMBL" id="JAOTOJ010000001">
    <property type="protein sequence ID" value="KAK9408959.1"/>
    <property type="molecule type" value="Genomic_DNA"/>
</dbReference>
<proteinExistence type="predicted"/>
<dbReference type="FunFam" id="1.10.287.2250:FF:000003">
    <property type="entry name" value="Cathepsin L"/>
    <property type="match status" value="1"/>
</dbReference>
<keyword evidence="3" id="KW-1185">Reference proteome</keyword>
<dbReference type="Pfam" id="PF08246">
    <property type="entry name" value="Inhibitor_I29"/>
    <property type="match status" value="1"/>
</dbReference>
<dbReference type="SMART" id="SM00848">
    <property type="entry name" value="Inhibitor_I29"/>
    <property type="match status" value="1"/>
</dbReference>